<comment type="caution">
    <text evidence="10">The sequence shown here is derived from an EMBL/GenBank/DDBJ whole genome shotgun (WGS) entry which is preliminary data.</text>
</comment>
<dbReference type="PROSITE" id="PS00102">
    <property type="entry name" value="PHOSPHORYLASE"/>
    <property type="match status" value="1"/>
</dbReference>
<keyword evidence="6 9" id="KW-0663">Pyridoxal phosphate</keyword>
<keyword evidence="4 9" id="KW-0328">Glycosyltransferase</keyword>
<dbReference type="Gene3D" id="3.40.50.2000">
    <property type="entry name" value="Glycogen Phosphorylase B"/>
    <property type="match status" value="2"/>
</dbReference>
<proteinExistence type="inferred from homology"/>
<dbReference type="PANTHER" id="PTHR11468">
    <property type="entry name" value="GLYCOGEN PHOSPHORYLASE"/>
    <property type="match status" value="1"/>
</dbReference>
<dbReference type="Pfam" id="PF00343">
    <property type="entry name" value="Phosphorylase"/>
    <property type="match status" value="1"/>
</dbReference>
<evidence type="ECO:0000256" key="9">
    <source>
        <dbReference type="RuleBase" id="RU000587"/>
    </source>
</evidence>
<dbReference type="InterPro" id="IPR035090">
    <property type="entry name" value="Pyridoxal_P_attach_site"/>
</dbReference>
<evidence type="ECO:0000256" key="7">
    <source>
        <dbReference type="ARBA" id="ARBA00023277"/>
    </source>
</evidence>
<comment type="similarity">
    <text evidence="3 9">Belongs to the glycogen phosphorylase family.</text>
</comment>
<dbReference type="NCBIfam" id="TIGR02093">
    <property type="entry name" value="P_ylase"/>
    <property type="match status" value="1"/>
</dbReference>
<dbReference type="InterPro" id="IPR011833">
    <property type="entry name" value="Glycg_phsphrylas"/>
</dbReference>
<protein>
    <recommendedName>
        <fullName evidence="9">Alpha-1,4 glucan phosphorylase</fullName>
        <ecNumber evidence="9">2.4.1.1</ecNumber>
    </recommendedName>
</protein>
<dbReference type="RefSeq" id="WP_377966208.1">
    <property type="nucleotide sequence ID" value="NZ_JBHZOL010000086.1"/>
</dbReference>
<name>A0ABW6IJE4_9CYAN</name>
<accession>A0ABW6IJE4</accession>
<evidence type="ECO:0000256" key="5">
    <source>
        <dbReference type="ARBA" id="ARBA00022679"/>
    </source>
</evidence>
<dbReference type="InterPro" id="IPR000811">
    <property type="entry name" value="Glyco_trans_35"/>
</dbReference>
<dbReference type="GO" id="GO:0004645">
    <property type="term" value="F:1,4-alpha-oligoglucan phosphorylase activity"/>
    <property type="evidence" value="ECO:0007669"/>
    <property type="project" value="UniProtKB-EC"/>
</dbReference>
<evidence type="ECO:0000256" key="4">
    <source>
        <dbReference type="ARBA" id="ARBA00022676"/>
    </source>
</evidence>
<comment type="function">
    <text evidence="8">Phosphorylase is an important allosteric enzyme in carbohydrate metabolism. Enzymes from different sources differ in their regulatory mechanisms and in their natural substrates. However, all known phosphorylases share catalytic and structural properties.</text>
</comment>
<dbReference type="PIRSF" id="PIRSF000460">
    <property type="entry name" value="Pprylas_GlgP"/>
    <property type="match status" value="1"/>
</dbReference>
<evidence type="ECO:0000256" key="6">
    <source>
        <dbReference type="ARBA" id="ARBA00022898"/>
    </source>
</evidence>
<gene>
    <name evidence="10" type="ORF">ACFVKH_14340</name>
</gene>
<comment type="catalytic activity">
    <reaction evidence="1 9">
        <text>[(1-&gt;4)-alpha-D-glucosyl](n) + phosphate = [(1-&gt;4)-alpha-D-glucosyl](n-1) + alpha-D-glucose 1-phosphate</text>
        <dbReference type="Rhea" id="RHEA:41732"/>
        <dbReference type="Rhea" id="RHEA-COMP:9584"/>
        <dbReference type="Rhea" id="RHEA-COMP:9586"/>
        <dbReference type="ChEBI" id="CHEBI:15444"/>
        <dbReference type="ChEBI" id="CHEBI:43474"/>
        <dbReference type="ChEBI" id="CHEBI:58601"/>
        <dbReference type="EC" id="2.4.1.1"/>
    </reaction>
</comment>
<evidence type="ECO:0000256" key="1">
    <source>
        <dbReference type="ARBA" id="ARBA00001275"/>
    </source>
</evidence>
<evidence type="ECO:0000313" key="11">
    <source>
        <dbReference type="Proteomes" id="UP001600165"/>
    </source>
</evidence>
<comment type="cofactor">
    <cofactor evidence="2 9">
        <name>pyridoxal 5'-phosphate</name>
        <dbReference type="ChEBI" id="CHEBI:597326"/>
    </cofactor>
</comment>
<evidence type="ECO:0000256" key="2">
    <source>
        <dbReference type="ARBA" id="ARBA00001933"/>
    </source>
</evidence>
<reference evidence="10 11" key="1">
    <citation type="submission" date="2024-10" db="EMBL/GenBank/DDBJ databases">
        <authorList>
            <person name="Ratan Roy A."/>
            <person name="Morales Sandoval P.H."/>
            <person name="De Los Santos Villalobos S."/>
            <person name="Chakraborty S."/>
            <person name="Mukherjee J."/>
        </authorList>
    </citation>
    <scope>NUCLEOTIDE SEQUENCE [LARGE SCALE GENOMIC DNA]</scope>
    <source>
        <strain evidence="10 11">S1</strain>
    </source>
</reference>
<evidence type="ECO:0000313" key="10">
    <source>
        <dbReference type="EMBL" id="MFE4107469.1"/>
    </source>
</evidence>
<dbReference type="PANTHER" id="PTHR11468:SF3">
    <property type="entry name" value="GLYCOGEN PHOSPHORYLASE, LIVER FORM"/>
    <property type="match status" value="1"/>
</dbReference>
<sequence>MQTAPKLQIETARVEDDRTGLSIETLKRAFLDNLFYIQGKFPRLATQHDYYMALAYTVRDRLLQRWISTAATYTEQSSRTVAYLSAEFLMGPQLGNNLINLGIYDRVQQAIEELGLNLDTLLDQEEEPGLGNGGLGRLAACYLDSMATLEIPSLGYGIRYEFGIFKQGLQNGWQVEFTDKWLRLGNPWEIPRPDWAVQVKLGGYTEAYLDANGHYRVRWIPRQVVKGVPYDTPILGYQINTCNTLRLWSAQAPESFDFEAFNSGDYLGAVQEKISSENLSKVLYPNDNVSQGKQLRLAQQIFFVSCSLQDMIRILLRQKLPLSEFSQKFTVQLNDTHPAIAVAELMRLLVDEHGIAWDQAWDITRNSFAYTNHTLMPEALERWPVEMFGQMLPRHLEIVYEINHHFLDEVRAKFPDDGDRIRRMSLIDESGERFVRMANLACVGSYAINGVAALHTELLQKDVLHDFYQLYPEKFNNKTNGVTPRRFMVLSNPRLTHLLNDTIGDSWVQHLDHLQKLETSVEDASFRQRWWEIKQANKHDLATYIQAHNGITVDPESLFDIQVKRIHEYKRQHLMVLHIITLYNRLKANPNLDITPRTFLFGGKAAPGYMMAKLIIKLITSVADVVNNDPAVGDRLKVVFLKNFNVKLAQHIYPAADLSEQVSMAGKEASGTGNMKFAMNGALTIGTLDGANIEIREEVGPENFFLFGLTAAEVKALKASSYNPWNYYQSNPELKEVIDRLKAGDFSGGNPDLFRPLIDSLLSWDNYLLFADYQSYIEAQEKVSQAYRDRDRWVRMSILNTARMGKFSSDRSIAEYAADIWQTPSVKIELTDNARLSRNITQDVQLQ</sequence>
<dbReference type="EMBL" id="JBHZOL010000086">
    <property type="protein sequence ID" value="MFE4107469.1"/>
    <property type="molecule type" value="Genomic_DNA"/>
</dbReference>
<keyword evidence="5 9" id="KW-0808">Transferase</keyword>
<dbReference type="CDD" id="cd04300">
    <property type="entry name" value="GT35_Glycogen_Phosphorylase"/>
    <property type="match status" value="1"/>
</dbReference>
<comment type="function">
    <text evidence="9">Allosteric enzyme that catalyzes the rate-limiting step in glycogen catabolism, the phosphorolytic cleavage of glycogen to produce glucose-1-phosphate, and plays a central role in maintaining cellular and organismal glucose homeostasis.</text>
</comment>
<evidence type="ECO:0000256" key="8">
    <source>
        <dbReference type="ARBA" id="ARBA00025174"/>
    </source>
</evidence>
<dbReference type="SUPFAM" id="SSF53756">
    <property type="entry name" value="UDP-Glycosyltransferase/glycogen phosphorylase"/>
    <property type="match status" value="1"/>
</dbReference>
<keyword evidence="7 9" id="KW-0119">Carbohydrate metabolism</keyword>
<keyword evidence="11" id="KW-1185">Reference proteome</keyword>
<organism evidence="10 11">
    <name type="scientific">Almyronema epifaneia S1</name>
    <dbReference type="NCBI Taxonomy" id="2991925"/>
    <lineage>
        <taxon>Bacteria</taxon>
        <taxon>Bacillati</taxon>
        <taxon>Cyanobacteriota</taxon>
        <taxon>Cyanophyceae</taxon>
        <taxon>Nodosilineales</taxon>
        <taxon>Nodosilineaceae</taxon>
        <taxon>Almyronema</taxon>
        <taxon>Almyronema epifaneia</taxon>
    </lineage>
</organism>
<evidence type="ECO:0000256" key="3">
    <source>
        <dbReference type="ARBA" id="ARBA00006047"/>
    </source>
</evidence>
<dbReference type="Proteomes" id="UP001600165">
    <property type="component" value="Unassembled WGS sequence"/>
</dbReference>
<dbReference type="EC" id="2.4.1.1" evidence="9"/>